<dbReference type="AlphaFoldDB" id="A0A9P4M4M1"/>
<name>A0A9P4M4M1_9PEZI</name>
<dbReference type="InterPro" id="IPR002347">
    <property type="entry name" value="SDR_fam"/>
</dbReference>
<keyword evidence="1" id="KW-0560">Oxidoreductase</keyword>
<dbReference type="Pfam" id="PF00106">
    <property type="entry name" value="adh_short"/>
    <property type="match status" value="1"/>
</dbReference>
<gene>
    <name evidence="3" type="ORF">NA57DRAFT_46346</name>
</gene>
<dbReference type="PANTHER" id="PTHR43157:SF31">
    <property type="entry name" value="PHOSPHATIDYLINOSITOL-GLYCAN BIOSYNTHESIS CLASS F PROTEIN"/>
    <property type="match status" value="1"/>
</dbReference>
<dbReference type="Gene3D" id="3.40.50.720">
    <property type="entry name" value="NAD(P)-binding Rossmann-like Domain"/>
    <property type="match status" value="1"/>
</dbReference>
<dbReference type="EMBL" id="ML978134">
    <property type="protein sequence ID" value="KAF2094422.1"/>
    <property type="molecule type" value="Genomic_DNA"/>
</dbReference>
<evidence type="ECO:0000256" key="1">
    <source>
        <dbReference type="ARBA" id="ARBA00023002"/>
    </source>
</evidence>
<dbReference type="InterPro" id="IPR036291">
    <property type="entry name" value="NAD(P)-bd_dom_sf"/>
</dbReference>
<proteinExistence type="inferred from homology"/>
<dbReference type="PRINTS" id="PR00081">
    <property type="entry name" value="GDHRDH"/>
</dbReference>
<comment type="caution">
    <text evidence="3">The sequence shown here is derived from an EMBL/GenBank/DDBJ whole genome shotgun (WGS) entry which is preliminary data.</text>
</comment>
<evidence type="ECO:0000313" key="4">
    <source>
        <dbReference type="Proteomes" id="UP000799772"/>
    </source>
</evidence>
<dbReference type="GO" id="GO:0016491">
    <property type="term" value="F:oxidoreductase activity"/>
    <property type="evidence" value="ECO:0007669"/>
    <property type="project" value="UniProtKB-KW"/>
</dbReference>
<keyword evidence="4" id="KW-1185">Reference proteome</keyword>
<dbReference type="SUPFAM" id="SSF51735">
    <property type="entry name" value="NAD(P)-binding Rossmann-fold domains"/>
    <property type="match status" value="1"/>
</dbReference>
<dbReference type="PANTHER" id="PTHR43157">
    <property type="entry name" value="PHOSPHATIDYLINOSITOL-GLYCAN BIOSYNTHESIS CLASS F PROTEIN-RELATED"/>
    <property type="match status" value="1"/>
</dbReference>
<dbReference type="OrthoDB" id="542013at2759"/>
<dbReference type="PRINTS" id="PR00080">
    <property type="entry name" value="SDRFAMILY"/>
</dbReference>
<reference evidence="3" key="1">
    <citation type="journal article" date="2020" name="Stud. Mycol.">
        <title>101 Dothideomycetes genomes: a test case for predicting lifestyles and emergence of pathogens.</title>
        <authorList>
            <person name="Haridas S."/>
            <person name="Albert R."/>
            <person name="Binder M."/>
            <person name="Bloem J."/>
            <person name="Labutti K."/>
            <person name="Salamov A."/>
            <person name="Andreopoulos B."/>
            <person name="Baker S."/>
            <person name="Barry K."/>
            <person name="Bills G."/>
            <person name="Bluhm B."/>
            <person name="Cannon C."/>
            <person name="Castanera R."/>
            <person name="Culley D."/>
            <person name="Daum C."/>
            <person name="Ezra D."/>
            <person name="Gonzalez J."/>
            <person name="Henrissat B."/>
            <person name="Kuo A."/>
            <person name="Liang C."/>
            <person name="Lipzen A."/>
            <person name="Lutzoni F."/>
            <person name="Magnuson J."/>
            <person name="Mondo S."/>
            <person name="Nolan M."/>
            <person name="Ohm R."/>
            <person name="Pangilinan J."/>
            <person name="Park H.-J."/>
            <person name="Ramirez L."/>
            <person name="Alfaro M."/>
            <person name="Sun H."/>
            <person name="Tritt A."/>
            <person name="Yoshinaga Y."/>
            <person name="Zwiers L.-H."/>
            <person name="Turgeon B."/>
            <person name="Goodwin S."/>
            <person name="Spatafora J."/>
            <person name="Crous P."/>
            <person name="Grigoriev I."/>
        </authorList>
    </citation>
    <scope>NUCLEOTIDE SEQUENCE</scope>
    <source>
        <strain evidence="3">CBS 133067</strain>
    </source>
</reference>
<dbReference type="Proteomes" id="UP000799772">
    <property type="component" value="Unassembled WGS sequence"/>
</dbReference>
<sequence>MFDWFNWIAPPFARLYPNPNWQDASQIPDLHGKTAVVLGANVGLGYETALQLARKAAKVYVTARSAEKAEDTQKRLEIDLAKEGVTGVDIVPIALPLDDLKEVKKSAQQFLTIETKVDILVNNAGVLDNEFKLTKDGIESHFAINYLSHFIWTTTLLPIVSQRARIVNVTSYAQTHGKAHFDLEKINDPKLEENNTWMKRYAHSKFAQVLFTRTLQTRVSPGVYVNCCHPGQVNTGLNRSVASYEAGIQGYLIRFAERILGQSASVGALTQLYLATSPKVKELGIKGEYLVAVAKRAMNEVNPGALDDELGKKFWIWTEEILKEKLSE</sequence>
<evidence type="ECO:0000256" key="2">
    <source>
        <dbReference type="RuleBase" id="RU000363"/>
    </source>
</evidence>
<comment type="similarity">
    <text evidence="2">Belongs to the short-chain dehydrogenases/reductases (SDR) family.</text>
</comment>
<accession>A0A9P4M4M1</accession>
<organism evidence="3 4">
    <name type="scientific">Rhizodiscina lignyota</name>
    <dbReference type="NCBI Taxonomy" id="1504668"/>
    <lineage>
        <taxon>Eukaryota</taxon>
        <taxon>Fungi</taxon>
        <taxon>Dikarya</taxon>
        <taxon>Ascomycota</taxon>
        <taxon>Pezizomycotina</taxon>
        <taxon>Dothideomycetes</taxon>
        <taxon>Pleosporomycetidae</taxon>
        <taxon>Aulographales</taxon>
        <taxon>Rhizodiscinaceae</taxon>
        <taxon>Rhizodiscina</taxon>
    </lineage>
</organism>
<evidence type="ECO:0000313" key="3">
    <source>
        <dbReference type="EMBL" id="KAF2094422.1"/>
    </source>
</evidence>
<protein>
    <submittedName>
        <fullName evidence="3">NAD(P)-binding protein</fullName>
    </submittedName>
</protein>